<keyword evidence="9" id="KW-1185">Reference proteome</keyword>
<protein>
    <submittedName>
        <fullName evidence="8">DUF5914 domain-containing protein</fullName>
    </submittedName>
</protein>
<dbReference type="SUPFAM" id="SSF48576">
    <property type="entry name" value="Terpenoid synthases"/>
    <property type="match status" value="1"/>
</dbReference>
<dbReference type="PROSITE" id="PS51296">
    <property type="entry name" value="RIESKE"/>
    <property type="match status" value="1"/>
</dbReference>
<dbReference type="InterPro" id="IPR017941">
    <property type="entry name" value="Rieske_2Fe-2S"/>
</dbReference>
<reference evidence="8 9" key="1">
    <citation type="submission" date="2024-02" db="EMBL/GenBank/DDBJ databases">
        <title>Full genome sequence of Nocardioides kribbensis.</title>
        <authorList>
            <person name="Poletto B.L."/>
            <person name="Silva G."/>
            <person name="Galante D."/>
            <person name="Campos K.R."/>
            <person name="Santos M.B.N."/>
            <person name="Sacchi C.T."/>
        </authorList>
    </citation>
    <scope>NUCLEOTIDE SEQUENCE [LARGE SCALE GENOMIC DNA]</scope>
    <source>
        <strain evidence="8 9">O4R</strain>
    </source>
</reference>
<evidence type="ECO:0000256" key="2">
    <source>
        <dbReference type="ARBA" id="ARBA00022679"/>
    </source>
</evidence>
<dbReference type="Proteomes" id="UP001482520">
    <property type="component" value="Unassembled WGS sequence"/>
</dbReference>
<evidence type="ECO:0000256" key="1">
    <source>
        <dbReference type="ARBA" id="ARBA00004684"/>
    </source>
</evidence>
<keyword evidence="6" id="KW-0411">Iron-sulfur</keyword>
<evidence type="ECO:0000313" key="8">
    <source>
        <dbReference type="EMBL" id="MEQ7847134.1"/>
    </source>
</evidence>
<dbReference type="InterPro" id="IPR036922">
    <property type="entry name" value="Rieske_2Fe-2S_sf"/>
</dbReference>
<accession>A0ABV1NXA7</accession>
<dbReference type="EMBL" id="JBEGDP010000006">
    <property type="protein sequence ID" value="MEQ7847134.1"/>
    <property type="molecule type" value="Genomic_DNA"/>
</dbReference>
<dbReference type="SUPFAM" id="SSF50022">
    <property type="entry name" value="ISP domain"/>
    <property type="match status" value="1"/>
</dbReference>
<dbReference type="RefSeq" id="WP_349804287.1">
    <property type="nucleotide sequence ID" value="NZ_JBEGDP010000006.1"/>
</dbReference>
<dbReference type="PROSITE" id="PS01044">
    <property type="entry name" value="SQUALEN_PHYTOEN_SYN_1"/>
    <property type="match status" value="1"/>
</dbReference>
<keyword evidence="2" id="KW-0808">Transferase</keyword>
<dbReference type="InterPro" id="IPR019845">
    <property type="entry name" value="Squalene/phytoene_synthase_CS"/>
</dbReference>
<comment type="pathway">
    <text evidence="1">Carotenoid biosynthesis; phytoene biosynthesis.</text>
</comment>
<evidence type="ECO:0000259" key="7">
    <source>
        <dbReference type="PROSITE" id="PS51296"/>
    </source>
</evidence>
<evidence type="ECO:0000256" key="6">
    <source>
        <dbReference type="ARBA" id="ARBA00023014"/>
    </source>
</evidence>
<dbReference type="PANTHER" id="PTHR31480">
    <property type="entry name" value="BIFUNCTIONAL LYCOPENE CYCLASE/PHYTOENE SYNTHASE"/>
    <property type="match status" value="1"/>
</dbReference>
<organism evidence="8 9">
    <name type="scientific">Nocardioides kribbensis</name>
    <dbReference type="NCBI Taxonomy" id="305517"/>
    <lineage>
        <taxon>Bacteria</taxon>
        <taxon>Bacillati</taxon>
        <taxon>Actinomycetota</taxon>
        <taxon>Actinomycetes</taxon>
        <taxon>Propionibacteriales</taxon>
        <taxon>Nocardioidaceae</taxon>
        <taxon>Nocardioides</taxon>
    </lineage>
</organism>
<dbReference type="PROSITE" id="PS01045">
    <property type="entry name" value="SQUALEN_PHYTOEN_SYN_2"/>
    <property type="match status" value="1"/>
</dbReference>
<dbReference type="SFLD" id="SFLDS00005">
    <property type="entry name" value="Isoprenoid_Synthase_Type_I"/>
    <property type="match status" value="1"/>
</dbReference>
<dbReference type="InterPro" id="IPR002060">
    <property type="entry name" value="Squ/phyt_synthse"/>
</dbReference>
<dbReference type="InterPro" id="IPR033904">
    <property type="entry name" value="Trans_IPPS_HH"/>
</dbReference>
<keyword evidence="3" id="KW-0001">2Fe-2S</keyword>
<dbReference type="Gene3D" id="2.102.10.10">
    <property type="entry name" value="Rieske [2Fe-2S] iron-sulphur domain"/>
    <property type="match status" value="1"/>
</dbReference>
<dbReference type="Pfam" id="PF00494">
    <property type="entry name" value="SQS_PSY"/>
    <property type="match status" value="1"/>
</dbReference>
<name>A0ABV1NXA7_9ACTN</name>
<dbReference type="CDD" id="cd00683">
    <property type="entry name" value="Trans_IPPS_HH"/>
    <property type="match status" value="1"/>
</dbReference>
<dbReference type="SFLD" id="SFLDG01018">
    <property type="entry name" value="Squalene/Phytoene_Synthase_Lik"/>
    <property type="match status" value="1"/>
</dbReference>
<proteinExistence type="predicted"/>
<dbReference type="Pfam" id="PF00355">
    <property type="entry name" value="Rieske"/>
    <property type="match status" value="1"/>
</dbReference>
<feature type="domain" description="Rieske" evidence="7">
    <location>
        <begin position="340"/>
        <end position="427"/>
    </location>
</feature>
<gene>
    <name evidence="8" type="ORF">V6R90_07565</name>
</gene>
<dbReference type="InterPro" id="IPR045612">
    <property type="entry name" value="DUF5914"/>
</dbReference>
<evidence type="ECO:0000313" key="9">
    <source>
        <dbReference type="Proteomes" id="UP001482520"/>
    </source>
</evidence>
<evidence type="ECO:0000256" key="3">
    <source>
        <dbReference type="ARBA" id="ARBA00022714"/>
    </source>
</evidence>
<dbReference type="InterPro" id="IPR008949">
    <property type="entry name" value="Isoprenoid_synthase_dom_sf"/>
</dbReference>
<dbReference type="Gene3D" id="1.10.600.10">
    <property type="entry name" value="Farnesyl Diphosphate Synthase"/>
    <property type="match status" value="1"/>
</dbReference>
<dbReference type="Pfam" id="PF19299">
    <property type="entry name" value="DUF5914"/>
    <property type="match status" value="1"/>
</dbReference>
<evidence type="ECO:0000256" key="5">
    <source>
        <dbReference type="ARBA" id="ARBA00023004"/>
    </source>
</evidence>
<keyword evidence="5" id="KW-0408">Iron</keyword>
<dbReference type="InterPro" id="IPR044843">
    <property type="entry name" value="Trans_IPPS_bact-type"/>
</dbReference>
<comment type="caution">
    <text evidence="8">The sequence shown here is derived from an EMBL/GenBank/DDBJ whole genome shotgun (WGS) entry which is preliminary data.</text>
</comment>
<sequence>MTALLHHDDDLLAEGYRRCAELTRRHGTTYFWGAAILPAPQRRHVHAVYALCRLADDIVDAAGATTEGHVATTTAALEAFRGRFQDAVAAGTSDDPVLAAVARTVLDARIDPECFDRFFGAMAQDLDTTRYARWDDLLDYMEGSAAVIGEMMLPVLQPTSPAAREPARALGLAFQLTNFLRDVDEDLDRGRVYLPQEDLERFSADPAARAVTPEWRELMRFEIARNRELYREADAGLAHLPGPSQRCVRTARVLYAGILDRIEAADYDVFSSRARVPTWRKAGVAARSLAQRDPEAPPRVPLALRPMPKRTELTPTWREARPARIRRALDVALAADPGGWYVVGASRDLGRRSLVRSVGGREVVVWRTSTGVAAGPGSCPHLGALLTDCEVMSDAVVCKWHGLALDPAGAPGWPAYAAHDDGVLLWVRVPTQGEVTADAPRITRRPDAASSIAAVVEVAGTCEPRDIIANRLDPWHGSWFHPYAFSHLTVDEAASTDEVLTVDVTFRVSRTWGVPVRAEFACPDARTIVMTITDGEGAGSVVETHATPLGPDAAGRPRTMMVEATVATSERTGFAVARHLAPLLRPAMRSTARRLWVDDMVYAERSYLLRSRGESYGV</sequence>
<keyword evidence="4" id="KW-0479">Metal-binding</keyword>
<evidence type="ECO:0000256" key="4">
    <source>
        <dbReference type="ARBA" id="ARBA00022723"/>
    </source>
</evidence>
<dbReference type="SFLD" id="SFLDG01212">
    <property type="entry name" value="Phytoene_synthase_like"/>
    <property type="match status" value="1"/>
</dbReference>